<sequence length="75" mass="8087">VLFGEVENASPQKAPTTIVNGDETGGLPIEAFSKVQELFSGVDLAENGDDAALWLLKQLAAINDAKEFTRFRHKG</sequence>
<dbReference type="STRING" id="72664.V4MPT3"/>
<accession>V4MPT3</accession>
<protein>
    <submittedName>
        <fullName evidence="2">Uncharacterized protein</fullName>
    </submittedName>
</protein>
<dbReference type="Gramene" id="ESQ33651">
    <property type="protein sequence ID" value="ESQ33651"/>
    <property type="gene ID" value="EUTSA_v100073852mg"/>
</dbReference>
<dbReference type="Gramene" id="ESQ33650">
    <property type="protein sequence ID" value="ESQ33650"/>
    <property type="gene ID" value="EUTSA_v100073852mg"/>
</dbReference>
<feature type="non-terminal residue" evidence="2">
    <location>
        <position position="75"/>
    </location>
</feature>
<feature type="region of interest" description="Disordered" evidence="1">
    <location>
        <begin position="1"/>
        <end position="21"/>
    </location>
</feature>
<reference evidence="2 3" key="1">
    <citation type="journal article" date="2013" name="Front. Plant Sci.">
        <title>The Reference Genome of the Halophytic Plant Eutrema salsugineum.</title>
        <authorList>
            <person name="Yang R."/>
            <person name="Jarvis D.E."/>
            <person name="Chen H."/>
            <person name="Beilstein M.A."/>
            <person name="Grimwood J."/>
            <person name="Jenkins J."/>
            <person name="Shu S."/>
            <person name="Prochnik S."/>
            <person name="Xin M."/>
            <person name="Ma C."/>
            <person name="Schmutz J."/>
            <person name="Wing R.A."/>
            <person name="Mitchell-Olds T."/>
            <person name="Schumaker K.S."/>
            <person name="Wang X."/>
        </authorList>
    </citation>
    <scope>NUCLEOTIDE SEQUENCE [LARGE SCALE GENOMIC DNA]</scope>
</reference>
<gene>
    <name evidence="2" type="ORF">EUTSA_v100073852mg</name>
</gene>
<dbReference type="KEGG" id="eus:EUTSA_v100073852m"/>
<keyword evidence="3" id="KW-1185">Reference proteome</keyword>
<name>V4MPT3_EUTSA</name>
<feature type="compositionally biased region" description="Polar residues" evidence="1">
    <location>
        <begin position="9"/>
        <end position="19"/>
    </location>
</feature>
<evidence type="ECO:0000313" key="2">
    <source>
        <dbReference type="EMBL" id="ESQ33651.1"/>
    </source>
</evidence>
<dbReference type="EMBL" id="KI517683">
    <property type="protein sequence ID" value="ESQ33651.1"/>
    <property type="molecule type" value="Genomic_DNA"/>
</dbReference>
<dbReference type="EMBL" id="KI517683">
    <property type="protein sequence ID" value="ESQ33650.1"/>
    <property type="molecule type" value="Genomic_DNA"/>
</dbReference>
<proteinExistence type="predicted"/>
<feature type="non-terminal residue" evidence="2">
    <location>
        <position position="1"/>
    </location>
</feature>
<organism evidence="2 3">
    <name type="scientific">Eutrema salsugineum</name>
    <name type="common">Saltwater cress</name>
    <name type="synonym">Sisymbrium salsugineum</name>
    <dbReference type="NCBI Taxonomy" id="72664"/>
    <lineage>
        <taxon>Eukaryota</taxon>
        <taxon>Viridiplantae</taxon>
        <taxon>Streptophyta</taxon>
        <taxon>Embryophyta</taxon>
        <taxon>Tracheophyta</taxon>
        <taxon>Spermatophyta</taxon>
        <taxon>Magnoliopsida</taxon>
        <taxon>eudicotyledons</taxon>
        <taxon>Gunneridae</taxon>
        <taxon>Pentapetalae</taxon>
        <taxon>rosids</taxon>
        <taxon>malvids</taxon>
        <taxon>Brassicales</taxon>
        <taxon>Brassicaceae</taxon>
        <taxon>Eutremeae</taxon>
        <taxon>Eutrema</taxon>
    </lineage>
</organism>
<evidence type="ECO:0000313" key="3">
    <source>
        <dbReference type="Proteomes" id="UP000030689"/>
    </source>
</evidence>
<dbReference type="AlphaFoldDB" id="V4MPT3"/>
<evidence type="ECO:0000256" key="1">
    <source>
        <dbReference type="SAM" id="MobiDB-lite"/>
    </source>
</evidence>
<dbReference type="Proteomes" id="UP000030689">
    <property type="component" value="Unassembled WGS sequence"/>
</dbReference>